<dbReference type="STRING" id="385682.SAMN05444380_11939"/>
<organism evidence="1 2">
    <name type="scientific">Thermophagus xiamenensis</name>
    <dbReference type="NCBI Taxonomy" id="385682"/>
    <lineage>
        <taxon>Bacteria</taxon>
        <taxon>Pseudomonadati</taxon>
        <taxon>Bacteroidota</taxon>
        <taxon>Bacteroidia</taxon>
        <taxon>Marinilabiliales</taxon>
        <taxon>Marinilabiliaceae</taxon>
        <taxon>Thermophagus</taxon>
    </lineage>
</organism>
<dbReference type="AlphaFoldDB" id="A0A1I2DL33"/>
<reference evidence="1 2" key="1">
    <citation type="submission" date="2016-10" db="EMBL/GenBank/DDBJ databases">
        <authorList>
            <person name="de Groot N.N."/>
        </authorList>
    </citation>
    <scope>NUCLEOTIDE SEQUENCE [LARGE SCALE GENOMIC DNA]</scope>
    <source>
        <strain evidence="1 2">DSM 19012</strain>
    </source>
</reference>
<gene>
    <name evidence="1" type="ORF">SAMN05444380_11939</name>
</gene>
<dbReference type="EMBL" id="FONA01000019">
    <property type="protein sequence ID" value="SFE81159.1"/>
    <property type="molecule type" value="Genomic_DNA"/>
</dbReference>
<dbReference type="eggNOG" id="ENOG50312IB">
    <property type="taxonomic scope" value="Bacteria"/>
</dbReference>
<protein>
    <recommendedName>
        <fullName evidence="3">Outer membrane protein beta-barrel domain-containing protein</fullName>
    </recommendedName>
</protein>
<dbReference type="OrthoDB" id="1122274at2"/>
<dbReference type="Proteomes" id="UP000181976">
    <property type="component" value="Unassembled WGS sequence"/>
</dbReference>
<sequence length="219" mass="25238">MTRTCTILIVFFFMVQCLYAFGGVEAPQCAVYGNDSFDVWARHLTHFEDEKKLKSHSSLAPDYVHFQYLKKAGQLSAGAGYRIHNIYEPSLLIGYMYKPMKLKNGRASVITLKNSFILLGPRIMERMAIKSGVSVNFLLEDAIPGKITFYHRAMFYFQERIYSMPFISGEWYFNRQRRKSSLFVEVSTVDSAIKEAVESEFVQFDEIWAVSVGVTVYLH</sequence>
<name>A0A1I2DL33_9BACT</name>
<evidence type="ECO:0000313" key="2">
    <source>
        <dbReference type="Proteomes" id="UP000181976"/>
    </source>
</evidence>
<accession>A0A1I2DL33</accession>
<proteinExistence type="predicted"/>
<dbReference type="RefSeq" id="WP_010527527.1">
    <property type="nucleotide sequence ID" value="NZ_AFSL01000053.1"/>
</dbReference>
<evidence type="ECO:0000313" key="1">
    <source>
        <dbReference type="EMBL" id="SFE81159.1"/>
    </source>
</evidence>
<keyword evidence="2" id="KW-1185">Reference proteome</keyword>
<evidence type="ECO:0008006" key="3">
    <source>
        <dbReference type="Google" id="ProtNLM"/>
    </source>
</evidence>
<dbReference type="InParanoid" id="A0A1I2DL33"/>